<dbReference type="Proteomes" id="UP001497480">
    <property type="component" value="Unassembled WGS sequence"/>
</dbReference>
<gene>
    <name evidence="1" type="ORF">LLUT_LOCUS19727</name>
</gene>
<organism evidence="1 2">
    <name type="scientific">Lupinus luteus</name>
    <name type="common">European yellow lupine</name>
    <dbReference type="NCBI Taxonomy" id="3873"/>
    <lineage>
        <taxon>Eukaryota</taxon>
        <taxon>Viridiplantae</taxon>
        <taxon>Streptophyta</taxon>
        <taxon>Embryophyta</taxon>
        <taxon>Tracheophyta</taxon>
        <taxon>Spermatophyta</taxon>
        <taxon>Magnoliopsida</taxon>
        <taxon>eudicotyledons</taxon>
        <taxon>Gunneridae</taxon>
        <taxon>Pentapetalae</taxon>
        <taxon>rosids</taxon>
        <taxon>fabids</taxon>
        <taxon>Fabales</taxon>
        <taxon>Fabaceae</taxon>
        <taxon>Papilionoideae</taxon>
        <taxon>50 kb inversion clade</taxon>
        <taxon>genistoids sensu lato</taxon>
        <taxon>core genistoids</taxon>
        <taxon>Genisteae</taxon>
        <taxon>Lupinus</taxon>
    </lineage>
</organism>
<name>A0AAV1XB08_LUPLU</name>
<dbReference type="AlphaFoldDB" id="A0AAV1XB08"/>
<accession>A0AAV1XB08</accession>
<keyword evidence="2" id="KW-1185">Reference proteome</keyword>
<protein>
    <submittedName>
        <fullName evidence="1">Uncharacterized protein</fullName>
    </submittedName>
</protein>
<comment type="caution">
    <text evidence="1">The sequence shown here is derived from an EMBL/GenBank/DDBJ whole genome shotgun (WGS) entry which is preliminary data.</text>
</comment>
<sequence>MERMKRPDTPDQYTIMLGTCSAYSPKHAPTVKLFVRPRNDVRWSGPSIEEHVCQDLLEENWDLYNFYMYEYILR</sequence>
<evidence type="ECO:0000313" key="1">
    <source>
        <dbReference type="EMBL" id="CAL0318667.1"/>
    </source>
</evidence>
<reference evidence="1 2" key="1">
    <citation type="submission" date="2024-03" db="EMBL/GenBank/DDBJ databases">
        <authorList>
            <person name="Martinez-Hernandez J."/>
        </authorList>
    </citation>
    <scope>NUCLEOTIDE SEQUENCE [LARGE SCALE GENOMIC DNA]</scope>
</reference>
<dbReference type="EMBL" id="CAXHTB010000013">
    <property type="protein sequence ID" value="CAL0318667.1"/>
    <property type="molecule type" value="Genomic_DNA"/>
</dbReference>
<evidence type="ECO:0000313" key="2">
    <source>
        <dbReference type="Proteomes" id="UP001497480"/>
    </source>
</evidence>
<proteinExistence type="predicted"/>